<dbReference type="AlphaFoldDB" id="A0A835S5S2"/>
<reference evidence="4 5" key="1">
    <citation type="journal article" date="2020" name="Nat. Food">
        <title>A phased Vanilla planifolia genome enables genetic improvement of flavour and production.</title>
        <authorList>
            <person name="Hasing T."/>
            <person name="Tang H."/>
            <person name="Brym M."/>
            <person name="Khazi F."/>
            <person name="Huang T."/>
            <person name="Chambers A.H."/>
        </authorList>
    </citation>
    <scope>NUCLEOTIDE SEQUENCE [LARGE SCALE GENOMIC DNA]</scope>
    <source>
        <tissue evidence="4">Leaf</tissue>
    </source>
</reference>
<dbReference type="OrthoDB" id="2019938at2759"/>
<evidence type="ECO:0000313" key="5">
    <source>
        <dbReference type="Proteomes" id="UP000636800"/>
    </source>
</evidence>
<protein>
    <submittedName>
        <fullName evidence="4">Uncharacterized protein</fullName>
    </submittedName>
</protein>
<dbReference type="Proteomes" id="UP000636800">
    <property type="component" value="Chromosome 1"/>
</dbReference>
<dbReference type="PANTHER" id="PTHR46765">
    <property type="entry name" value="P-LOOP CONTAINING NUCLEOSIDE TRIPHOSPHATE HYDROLASES SUPERFAMILY PROTEIN"/>
    <property type="match status" value="1"/>
</dbReference>
<feature type="region of interest" description="Disordered" evidence="3">
    <location>
        <begin position="45"/>
        <end position="73"/>
    </location>
</feature>
<organism evidence="4 5">
    <name type="scientific">Vanilla planifolia</name>
    <name type="common">Vanilla</name>
    <dbReference type="NCBI Taxonomy" id="51239"/>
    <lineage>
        <taxon>Eukaryota</taxon>
        <taxon>Viridiplantae</taxon>
        <taxon>Streptophyta</taxon>
        <taxon>Embryophyta</taxon>
        <taxon>Tracheophyta</taxon>
        <taxon>Spermatophyta</taxon>
        <taxon>Magnoliopsida</taxon>
        <taxon>Liliopsida</taxon>
        <taxon>Asparagales</taxon>
        <taxon>Orchidaceae</taxon>
        <taxon>Vanilloideae</taxon>
        <taxon>Vanilleae</taxon>
        <taxon>Vanilla</taxon>
    </lineage>
</organism>
<dbReference type="GO" id="GO:0005634">
    <property type="term" value="C:nucleus"/>
    <property type="evidence" value="ECO:0007669"/>
    <property type="project" value="UniProtKB-SubCell"/>
</dbReference>
<feature type="non-terminal residue" evidence="4">
    <location>
        <position position="1"/>
    </location>
</feature>
<name>A0A835S5S2_VANPL</name>
<evidence type="ECO:0000256" key="2">
    <source>
        <dbReference type="ARBA" id="ARBA00023242"/>
    </source>
</evidence>
<gene>
    <name evidence="4" type="ORF">HPP92_002589</name>
</gene>
<evidence type="ECO:0000256" key="1">
    <source>
        <dbReference type="ARBA" id="ARBA00004123"/>
    </source>
</evidence>
<dbReference type="EMBL" id="JADCNL010000001">
    <property type="protein sequence ID" value="KAG0497898.1"/>
    <property type="molecule type" value="Genomic_DNA"/>
</dbReference>
<accession>A0A835S5S2</accession>
<dbReference type="InterPro" id="IPR053016">
    <property type="entry name" value="CTF18-RFC_complex"/>
</dbReference>
<feature type="compositionally biased region" description="Polar residues" evidence="3">
    <location>
        <begin position="49"/>
        <end position="62"/>
    </location>
</feature>
<keyword evidence="2" id="KW-0539">Nucleus</keyword>
<dbReference type="PANTHER" id="PTHR46765:SF1">
    <property type="entry name" value="P-LOOP CONTAINING NUCLEOSIDE TRIPHOSPHATE HYDROLASES SUPERFAMILY PROTEIN"/>
    <property type="match status" value="1"/>
</dbReference>
<keyword evidence="5" id="KW-1185">Reference proteome</keyword>
<comment type="caution">
    <text evidence="4">The sequence shown here is derived from an EMBL/GenBank/DDBJ whole genome shotgun (WGS) entry which is preliminary data.</text>
</comment>
<proteinExistence type="predicted"/>
<evidence type="ECO:0000256" key="3">
    <source>
        <dbReference type="SAM" id="MobiDB-lite"/>
    </source>
</evidence>
<comment type="subcellular location">
    <subcellularLocation>
        <location evidence="1">Nucleus</location>
    </subcellularLocation>
</comment>
<evidence type="ECO:0000313" key="4">
    <source>
        <dbReference type="EMBL" id="KAG0497898.1"/>
    </source>
</evidence>
<sequence length="147" mass="16325">CQLSNVSTTIMLCVASDLFVSKANDIVDYPCFIYEYVSQVAADKKNSTERANPTEQASSGNSSKKEPKPASLLRPMRNRVDGSVICICNDLYALALRPIRQIAKVHIFMQPSISRVVNSTSSDSLGSLHFFFKNKDDLGQFPFVQKL</sequence>